<feature type="transmembrane region" description="Helical" evidence="1">
    <location>
        <begin position="12"/>
        <end position="28"/>
    </location>
</feature>
<dbReference type="AlphaFoldDB" id="X0ZS20"/>
<keyword evidence="1" id="KW-0812">Transmembrane</keyword>
<keyword evidence="1" id="KW-0472">Membrane</keyword>
<comment type="caution">
    <text evidence="2">The sequence shown here is derived from an EMBL/GenBank/DDBJ whole genome shotgun (WGS) entry which is preliminary data.</text>
</comment>
<gene>
    <name evidence="2" type="ORF">S01H1_77444</name>
</gene>
<sequence length="29" mass="3258">KPFQGAHTQGCLALWGALILGATWFFYFI</sequence>
<feature type="non-terminal residue" evidence="2">
    <location>
        <position position="1"/>
    </location>
</feature>
<reference evidence="2" key="1">
    <citation type="journal article" date="2014" name="Front. Microbiol.">
        <title>High frequency of phylogenetically diverse reductive dehalogenase-homologous genes in deep subseafloor sedimentary metagenomes.</title>
        <authorList>
            <person name="Kawai M."/>
            <person name="Futagami T."/>
            <person name="Toyoda A."/>
            <person name="Takaki Y."/>
            <person name="Nishi S."/>
            <person name="Hori S."/>
            <person name="Arai W."/>
            <person name="Tsubouchi T."/>
            <person name="Morono Y."/>
            <person name="Uchiyama I."/>
            <person name="Ito T."/>
            <person name="Fujiyama A."/>
            <person name="Inagaki F."/>
            <person name="Takami H."/>
        </authorList>
    </citation>
    <scope>NUCLEOTIDE SEQUENCE</scope>
    <source>
        <strain evidence="2">Expedition CK06-06</strain>
    </source>
</reference>
<protein>
    <submittedName>
        <fullName evidence="2">Uncharacterized protein</fullName>
    </submittedName>
</protein>
<name>X0ZS20_9ZZZZ</name>
<keyword evidence="1" id="KW-1133">Transmembrane helix</keyword>
<proteinExistence type="predicted"/>
<evidence type="ECO:0000256" key="1">
    <source>
        <dbReference type="SAM" id="Phobius"/>
    </source>
</evidence>
<evidence type="ECO:0000313" key="2">
    <source>
        <dbReference type="EMBL" id="GAG51011.1"/>
    </source>
</evidence>
<accession>X0ZS20</accession>
<organism evidence="2">
    <name type="scientific">marine sediment metagenome</name>
    <dbReference type="NCBI Taxonomy" id="412755"/>
    <lineage>
        <taxon>unclassified sequences</taxon>
        <taxon>metagenomes</taxon>
        <taxon>ecological metagenomes</taxon>
    </lineage>
</organism>
<dbReference type="EMBL" id="BARS01052046">
    <property type="protein sequence ID" value="GAG51011.1"/>
    <property type="molecule type" value="Genomic_DNA"/>
</dbReference>